<dbReference type="PROSITE" id="PS50808">
    <property type="entry name" value="ZF_BED"/>
    <property type="match status" value="1"/>
</dbReference>
<dbReference type="PANTHER" id="PTHR46481">
    <property type="entry name" value="ZINC FINGER BED DOMAIN-CONTAINING PROTEIN 4"/>
    <property type="match status" value="1"/>
</dbReference>
<evidence type="ECO:0000256" key="3">
    <source>
        <dbReference type="ARBA" id="ARBA00022771"/>
    </source>
</evidence>
<evidence type="ECO:0000256" key="7">
    <source>
        <dbReference type="ARBA" id="ARBA00023242"/>
    </source>
</evidence>
<accession>A0A9P0PSJ5</accession>
<proteinExistence type="predicted"/>
<dbReference type="Pfam" id="PF02892">
    <property type="entry name" value="zf-BED"/>
    <property type="match status" value="1"/>
</dbReference>
<dbReference type="PANTHER" id="PTHR46481:SF10">
    <property type="entry name" value="ZINC FINGER BED DOMAIN-CONTAINING PROTEIN 39"/>
    <property type="match status" value="1"/>
</dbReference>
<organism evidence="10 11">
    <name type="scientific">Acanthoscelides obtectus</name>
    <name type="common">Bean weevil</name>
    <name type="synonym">Bruchus obtectus</name>
    <dbReference type="NCBI Taxonomy" id="200917"/>
    <lineage>
        <taxon>Eukaryota</taxon>
        <taxon>Metazoa</taxon>
        <taxon>Ecdysozoa</taxon>
        <taxon>Arthropoda</taxon>
        <taxon>Hexapoda</taxon>
        <taxon>Insecta</taxon>
        <taxon>Pterygota</taxon>
        <taxon>Neoptera</taxon>
        <taxon>Endopterygota</taxon>
        <taxon>Coleoptera</taxon>
        <taxon>Polyphaga</taxon>
        <taxon>Cucujiformia</taxon>
        <taxon>Chrysomeloidea</taxon>
        <taxon>Chrysomelidae</taxon>
        <taxon>Bruchinae</taxon>
        <taxon>Bruchini</taxon>
        <taxon>Acanthoscelides</taxon>
    </lineage>
</organism>
<comment type="subcellular location">
    <subcellularLocation>
        <location evidence="1">Nucleus</location>
    </subcellularLocation>
</comment>
<keyword evidence="3 8" id="KW-0863">Zinc-finger</keyword>
<dbReference type="OrthoDB" id="6776439at2759"/>
<dbReference type="GO" id="GO:0008270">
    <property type="term" value="F:zinc ion binding"/>
    <property type="evidence" value="ECO:0007669"/>
    <property type="project" value="UniProtKB-KW"/>
</dbReference>
<dbReference type="InterPro" id="IPR036236">
    <property type="entry name" value="Znf_C2H2_sf"/>
</dbReference>
<dbReference type="SUPFAM" id="SSF57667">
    <property type="entry name" value="beta-beta-alpha zinc fingers"/>
    <property type="match status" value="1"/>
</dbReference>
<name>A0A9P0PSJ5_ACAOB</name>
<evidence type="ECO:0000256" key="6">
    <source>
        <dbReference type="ARBA" id="ARBA00023163"/>
    </source>
</evidence>
<evidence type="ECO:0000313" key="10">
    <source>
        <dbReference type="EMBL" id="CAH1995489.1"/>
    </source>
</evidence>
<protein>
    <recommendedName>
        <fullName evidence="9">BED-type domain-containing protein</fullName>
    </recommendedName>
</protein>
<gene>
    <name evidence="10" type="ORF">ACAOBT_LOCUS22644</name>
</gene>
<evidence type="ECO:0000256" key="5">
    <source>
        <dbReference type="ARBA" id="ARBA00023015"/>
    </source>
</evidence>
<evidence type="ECO:0000256" key="2">
    <source>
        <dbReference type="ARBA" id="ARBA00022723"/>
    </source>
</evidence>
<reference evidence="10" key="1">
    <citation type="submission" date="2022-03" db="EMBL/GenBank/DDBJ databases">
        <authorList>
            <person name="Sayadi A."/>
        </authorList>
    </citation>
    <scope>NUCLEOTIDE SEQUENCE</scope>
</reference>
<keyword evidence="11" id="KW-1185">Reference proteome</keyword>
<keyword evidence="4" id="KW-0862">Zinc</keyword>
<dbReference type="InterPro" id="IPR003656">
    <property type="entry name" value="Znf_BED"/>
</dbReference>
<dbReference type="Proteomes" id="UP001152888">
    <property type="component" value="Unassembled WGS sequence"/>
</dbReference>
<evidence type="ECO:0000256" key="1">
    <source>
        <dbReference type="ARBA" id="ARBA00004123"/>
    </source>
</evidence>
<dbReference type="SUPFAM" id="SSF140996">
    <property type="entry name" value="Hermes dimerisation domain"/>
    <property type="match status" value="1"/>
</dbReference>
<dbReference type="EMBL" id="CAKOFQ010007230">
    <property type="protein sequence ID" value="CAH1995489.1"/>
    <property type="molecule type" value="Genomic_DNA"/>
</dbReference>
<evidence type="ECO:0000313" key="11">
    <source>
        <dbReference type="Proteomes" id="UP001152888"/>
    </source>
</evidence>
<dbReference type="GO" id="GO:0003677">
    <property type="term" value="F:DNA binding"/>
    <property type="evidence" value="ECO:0007669"/>
    <property type="project" value="InterPro"/>
</dbReference>
<feature type="domain" description="BED-type" evidence="9">
    <location>
        <begin position="4"/>
        <end position="49"/>
    </location>
</feature>
<evidence type="ECO:0000256" key="8">
    <source>
        <dbReference type="PROSITE-ProRule" id="PRU00027"/>
    </source>
</evidence>
<dbReference type="SUPFAM" id="SSF53098">
    <property type="entry name" value="Ribonuclease H-like"/>
    <property type="match status" value="1"/>
</dbReference>
<comment type="caution">
    <text evidence="10">The sequence shown here is derived from an EMBL/GenBank/DDBJ whole genome shotgun (WGS) entry which is preliminary data.</text>
</comment>
<keyword evidence="2" id="KW-0479">Metal-binding</keyword>
<sequence length="343" mass="38739">MDPRKSSQAWLHFERIDDKPDSAKCKICGNVSKRGGGTKNLLDHLQRFHCVVLENGAIATRADGGPGFYEENSPKRKALDRHFLSMFAMDYQPFRVVEDDGFVQFVKALDPRYKLPCRQTISNKLLPGLYEEVKEAIKRNLAEAKHVALTIDAWTSISQDPYLAVTAHYVREDKLKAACLDCVVLPGRHSAENIKNKVLEVMNEWRLVNKVTAVVTDNGANVVAALKLLKLRHLPCAAHTLNLVVHDGFTQSYDVENLFERCAAIVTFFKHSNLATYKLKSKRSAANKSCLGVVQQVDTRWNSKLAMIRRLIELREELILCMSELPNAPQGLNGKLYIIFSFK</sequence>
<dbReference type="InterPro" id="IPR012337">
    <property type="entry name" value="RNaseH-like_sf"/>
</dbReference>
<keyword evidence="7" id="KW-0539">Nucleus</keyword>
<dbReference type="SMART" id="SM00614">
    <property type="entry name" value="ZnF_BED"/>
    <property type="match status" value="1"/>
</dbReference>
<dbReference type="AlphaFoldDB" id="A0A9P0PSJ5"/>
<keyword evidence="6" id="KW-0804">Transcription</keyword>
<dbReference type="GO" id="GO:0009791">
    <property type="term" value="P:post-embryonic development"/>
    <property type="evidence" value="ECO:0007669"/>
    <property type="project" value="UniProtKB-ARBA"/>
</dbReference>
<dbReference type="GO" id="GO:0005634">
    <property type="term" value="C:nucleus"/>
    <property type="evidence" value="ECO:0007669"/>
    <property type="project" value="UniProtKB-SubCell"/>
</dbReference>
<evidence type="ECO:0000259" key="9">
    <source>
        <dbReference type="PROSITE" id="PS50808"/>
    </source>
</evidence>
<dbReference type="InterPro" id="IPR052035">
    <property type="entry name" value="ZnF_BED_domain_contain"/>
</dbReference>
<evidence type="ECO:0000256" key="4">
    <source>
        <dbReference type="ARBA" id="ARBA00022833"/>
    </source>
</evidence>
<keyword evidence="5" id="KW-0805">Transcription regulation</keyword>